<dbReference type="InParanoid" id="A0A517SL52"/>
<gene>
    <name evidence="2" type="ORF">Pan44_49190</name>
</gene>
<dbReference type="EMBL" id="CP036271">
    <property type="protein sequence ID" value="QDT56859.1"/>
    <property type="molecule type" value="Genomic_DNA"/>
</dbReference>
<evidence type="ECO:0000313" key="3">
    <source>
        <dbReference type="Proteomes" id="UP000315700"/>
    </source>
</evidence>
<dbReference type="RefSeq" id="WP_145034272.1">
    <property type="nucleotide sequence ID" value="NZ_CP036271.1"/>
</dbReference>
<organism evidence="2 3">
    <name type="scientific">Caulifigura coniformis</name>
    <dbReference type="NCBI Taxonomy" id="2527983"/>
    <lineage>
        <taxon>Bacteria</taxon>
        <taxon>Pseudomonadati</taxon>
        <taxon>Planctomycetota</taxon>
        <taxon>Planctomycetia</taxon>
        <taxon>Planctomycetales</taxon>
        <taxon>Planctomycetaceae</taxon>
        <taxon>Caulifigura</taxon>
    </lineage>
</organism>
<keyword evidence="3" id="KW-1185">Reference proteome</keyword>
<evidence type="ECO:0000256" key="1">
    <source>
        <dbReference type="SAM" id="Phobius"/>
    </source>
</evidence>
<dbReference type="AlphaFoldDB" id="A0A517SL52"/>
<dbReference type="OrthoDB" id="246218at2"/>
<keyword evidence="1" id="KW-0812">Transmembrane</keyword>
<keyword evidence="1" id="KW-0472">Membrane</keyword>
<reference evidence="2 3" key="1">
    <citation type="submission" date="2019-02" db="EMBL/GenBank/DDBJ databases">
        <title>Deep-cultivation of Planctomycetes and their phenomic and genomic characterization uncovers novel biology.</title>
        <authorList>
            <person name="Wiegand S."/>
            <person name="Jogler M."/>
            <person name="Boedeker C."/>
            <person name="Pinto D."/>
            <person name="Vollmers J."/>
            <person name="Rivas-Marin E."/>
            <person name="Kohn T."/>
            <person name="Peeters S.H."/>
            <person name="Heuer A."/>
            <person name="Rast P."/>
            <person name="Oberbeckmann S."/>
            <person name="Bunk B."/>
            <person name="Jeske O."/>
            <person name="Meyerdierks A."/>
            <person name="Storesund J.E."/>
            <person name="Kallscheuer N."/>
            <person name="Luecker S."/>
            <person name="Lage O.M."/>
            <person name="Pohl T."/>
            <person name="Merkel B.J."/>
            <person name="Hornburger P."/>
            <person name="Mueller R.-W."/>
            <person name="Bruemmer F."/>
            <person name="Labrenz M."/>
            <person name="Spormann A.M."/>
            <person name="Op den Camp H."/>
            <person name="Overmann J."/>
            <person name="Amann R."/>
            <person name="Jetten M.S.M."/>
            <person name="Mascher T."/>
            <person name="Medema M.H."/>
            <person name="Devos D.P."/>
            <person name="Kaster A.-K."/>
            <person name="Ovreas L."/>
            <person name="Rohde M."/>
            <person name="Galperin M.Y."/>
            <person name="Jogler C."/>
        </authorList>
    </citation>
    <scope>NUCLEOTIDE SEQUENCE [LARGE SCALE GENOMIC DNA]</scope>
    <source>
        <strain evidence="2 3">Pan44</strain>
    </source>
</reference>
<proteinExistence type="predicted"/>
<evidence type="ECO:0000313" key="2">
    <source>
        <dbReference type="EMBL" id="QDT56859.1"/>
    </source>
</evidence>
<name>A0A517SL52_9PLAN</name>
<dbReference type="KEGG" id="ccos:Pan44_49190"/>
<sequence>MSPAPQSGDELLFGAAAVMEPAAAAPLTRSARRRLKEAKAERRANAADDDLADDRETLKSGWIAMGFSLAVHAFLLAVLAVLVVQGASIRSDETVIIDGNLGGGGGNAGLGDPVSLSLEPLLPAAGENASSAMATVDSVAMAATRGHPFGTPGGAQETGLGGGRGDGFGGGEGDGFLRLPRGAVTAGSFAAWTVPQGIDNNGRRIRERDGKPGEPGESPLEGEVYFIVIRIKLPANRSTYSLSDLSGSVIGTDKYRQIIPEGVFVLAKDGRLEKPSRTGKLDVKNRSIDIVMRVPGAEGLVKDTIELKSKLLNETQRMTLEFAK</sequence>
<keyword evidence="1" id="KW-1133">Transmembrane helix</keyword>
<accession>A0A517SL52</accession>
<dbReference type="Proteomes" id="UP000315700">
    <property type="component" value="Chromosome"/>
</dbReference>
<feature type="transmembrane region" description="Helical" evidence="1">
    <location>
        <begin position="62"/>
        <end position="84"/>
    </location>
</feature>
<protein>
    <submittedName>
        <fullName evidence="2">Uncharacterized protein</fullName>
    </submittedName>
</protein>